<dbReference type="GO" id="GO:0004683">
    <property type="term" value="F:calcium/calmodulin-dependent protein kinase activity"/>
    <property type="evidence" value="ECO:0007669"/>
    <property type="project" value="UniProtKB-EC"/>
</dbReference>
<dbReference type="GO" id="GO:0005516">
    <property type="term" value="F:calmodulin binding"/>
    <property type="evidence" value="ECO:0007669"/>
    <property type="project" value="UniProtKB-KW"/>
</dbReference>
<dbReference type="Gene3D" id="1.10.510.10">
    <property type="entry name" value="Transferase(Phosphotransferase) domain 1"/>
    <property type="match status" value="1"/>
</dbReference>
<keyword evidence="25" id="KW-0395">Inflammatory response</keyword>
<dbReference type="SUPFAM" id="SSF57850">
    <property type="entry name" value="RING/U-box"/>
    <property type="match status" value="1"/>
</dbReference>
<evidence type="ECO:0000256" key="3">
    <source>
        <dbReference type="ARBA" id="ARBA00004496"/>
    </source>
</evidence>
<dbReference type="SMART" id="SM00355">
    <property type="entry name" value="ZnF_C2H2"/>
    <property type="match status" value="1"/>
</dbReference>
<comment type="catalytic activity">
    <reaction evidence="29">
        <text>L-seryl-[protein] + ATP = O-phospho-L-seryl-[protein] + ADP + H(+)</text>
        <dbReference type="Rhea" id="RHEA:17989"/>
        <dbReference type="Rhea" id="RHEA-COMP:9863"/>
        <dbReference type="Rhea" id="RHEA-COMP:11604"/>
        <dbReference type="ChEBI" id="CHEBI:15378"/>
        <dbReference type="ChEBI" id="CHEBI:29999"/>
        <dbReference type="ChEBI" id="CHEBI:30616"/>
        <dbReference type="ChEBI" id="CHEBI:83421"/>
        <dbReference type="ChEBI" id="CHEBI:456216"/>
        <dbReference type="EC" id="2.7.11.17"/>
    </reaction>
</comment>
<keyword evidence="11" id="KW-0597">Phosphoprotein</keyword>
<evidence type="ECO:0000259" key="37">
    <source>
        <dbReference type="PROSITE" id="PS50157"/>
    </source>
</evidence>
<proteinExistence type="inferred from homology"/>
<dbReference type="Gene3D" id="3.30.60.90">
    <property type="match status" value="1"/>
</dbReference>
<dbReference type="GO" id="GO:0005770">
    <property type="term" value="C:late endosome"/>
    <property type="evidence" value="ECO:0007669"/>
    <property type="project" value="UniProtKB-SubCell"/>
</dbReference>
<dbReference type="GO" id="GO:0008270">
    <property type="term" value="F:zinc ion binding"/>
    <property type="evidence" value="ECO:0007669"/>
    <property type="project" value="UniProtKB-KW"/>
</dbReference>
<organism evidence="38 39">
    <name type="scientific">Hemibagrus guttatus</name>
    <dbReference type="NCBI Taxonomy" id="175788"/>
    <lineage>
        <taxon>Eukaryota</taxon>
        <taxon>Metazoa</taxon>
        <taxon>Chordata</taxon>
        <taxon>Craniata</taxon>
        <taxon>Vertebrata</taxon>
        <taxon>Euteleostomi</taxon>
        <taxon>Actinopterygii</taxon>
        <taxon>Neopterygii</taxon>
        <taxon>Teleostei</taxon>
        <taxon>Ostariophysi</taxon>
        <taxon>Siluriformes</taxon>
        <taxon>Bagridae</taxon>
        <taxon>Hemibagrus</taxon>
    </lineage>
</organism>
<dbReference type="GO" id="GO:0005524">
    <property type="term" value="F:ATP binding"/>
    <property type="evidence" value="ECO:0007669"/>
    <property type="project" value="UniProtKB-KW"/>
</dbReference>
<dbReference type="PROSITE" id="PS01357">
    <property type="entry name" value="ZF_ZZ_1"/>
    <property type="match status" value="1"/>
</dbReference>
<dbReference type="GO" id="GO:0005654">
    <property type="term" value="C:nucleoplasm"/>
    <property type="evidence" value="ECO:0007669"/>
    <property type="project" value="UniProtKB-ARBA"/>
</dbReference>
<evidence type="ECO:0000256" key="4">
    <source>
        <dbReference type="ARBA" id="ARBA00004603"/>
    </source>
</evidence>
<comment type="similarity">
    <text evidence="5">Belongs to the protein kinase superfamily. CAMK Ser/Thr protein kinase family. CaMK subfamily.</text>
</comment>
<evidence type="ECO:0000256" key="13">
    <source>
        <dbReference type="ARBA" id="ARBA00022723"/>
    </source>
</evidence>
<feature type="region of interest" description="Disordered" evidence="34">
    <location>
        <begin position="384"/>
        <end position="410"/>
    </location>
</feature>
<evidence type="ECO:0000256" key="23">
    <source>
        <dbReference type="ARBA" id="ARBA00023130"/>
    </source>
</evidence>
<dbReference type="InterPro" id="IPR011009">
    <property type="entry name" value="Kinase-like_dom_sf"/>
</dbReference>
<dbReference type="SUPFAM" id="SSF56112">
    <property type="entry name" value="Protein kinase-like (PK-like)"/>
    <property type="match status" value="1"/>
</dbReference>
<evidence type="ECO:0000256" key="6">
    <source>
        <dbReference type="ARBA" id="ARBA00010938"/>
    </source>
</evidence>
<evidence type="ECO:0000256" key="27">
    <source>
        <dbReference type="ARBA" id="ARBA00023242"/>
    </source>
</evidence>
<evidence type="ECO:0000256" key="28">
    <source>
        <dbReference type="ARBA" id="ARBA00047307"/>
    </source>
</evidence>
<dbReference type="Proteomes" id="UP001274896">
    <property type="component" value="Unassembled WGS sequence"/>
</dbReference>
<evidence type="ECO:0000259" key="36">
    <source>
        <dbReference type="PROSITE" id="PS50135"/>
    </source>
</evidence>
<evidence type="ECO:0000256" key="25">
    <source>
        <dbReference type="ARBA" id="ARBA00023198"/>
    </source>
</evidence>
<evidence type="ECO:0000256" key="19">
    <source>
        <dbReference type="ARBA" id="ARBA00022837"/>
    </source>
</evidence>
<evidence type="ECO:0000256" key="18">
    <source>
        <dbReference type="ARBA" id="ARBA00022833"/>
    </source>
</evidence>
<dbReference type="GO" id="GO:0005764">
    <property type="term" value="C:lysosome"/>
    <property type="evidence" value="ECO:0007669"/>
    <property type="project" value="UniProtKB-SubCell"/>
</dbReference>
<feature type="domain" description="C2H2-type" evidence="37">
    <location>
        <begin position="498"/>
        <end position="526"/>
    </location>
</feature>
<keyword evidence="19" id="KW-0106">Calcium</keyword>
<evidence type="ECO:0000256" key="2">
    <source>
        <dbReference type="ARBA" id="ARBA00004371"/>
    </source>
</evidence>
<keyword evidence="18" id="KW-0862">Zinc</keyword>
<sequence length="767" mass="85466">MLKVSMISSRPGAAPEYWIDGSKKETLEDFYELESELGRKERRGGGFSFLGYSNYQEQIVELALMLACGATSVVFRCRQKGTQKPYAVKKLKKTVDKKIVRTEIGVLLRLSHPNIIKLKEIFETPSEISLVLELVTGGELFDRVVEKGYYSERDAADAIKQVLEAVAYLHENGIVHRDLKPENLLYATSAPDAPLKIADFGLSKIIDDQVTMKTVCGTPGYCAPEILRGCAYGPEVDMWSVGVITYILLCGFEPFFDDRGDQYMFKRILNCEYEFVSPWWDNVSLNAKDLVKKLIVKDSKKRLTTQQALQHPWVTGKAANFTHMDTAQKKLQEFNARRKLKVHTQEDVYNKSSKYSTSLCISVVMLWSLQAAVKAVVASTRLGSASGHSNSDASKANSHPTKQQDMEDEQPEKDMKEKAFFFQIVGVSCDACLKGNFRGRRYKCLICYDYDLCASCYESGATTTRHTTEHPMQCILTRVDFDLYYGGEAFSVEQPQSFTCPYCGKMGYTETSLQEHVTSEHAETTTEVSSGVRHVRRMFHPGRGLGGPRARRTNMHFTSSSTGGLSSSQSSSYSPSNREAMDPIAELLSQLSGVRRSAGGQLNPSGPSASQLQQLQMQLQLERQQAQAARQQLETARNATRQRSNASNISASVPPPSTATNTAITESNPMASHSSQFLLTRLNEPKMSEVERQALESERADRSLFVQELLLSTLMREESSSSDEDERRDFADFGAMGCVEIMPLDVALESLNLKESSSGKEPPPPPL</sequence>
<protein>
    <recommendedName>
        <fullName evidence="31">Calcium/calmodulin-dependent protein kinase type IV</fullName>
        <ecNumber evidence="7">2.7.11.17</ecNumber>
    </recommendedName>
    <alternativeName>
        <fullName evidence="32">CaM kinase-GR</fullName>
    </alternativeName>
    <alternativeName>
        <fullName evidence="8">E3 ubiquitin-protein ligase KCMF1</fullName>
    </alternativeName>
</protein>
<evidence type="ECO:0000256" key="21">
    <source>
        <dbReference type="ARBA" id="ARBA00022859"/>
    </source>
</evidence>
<dbReference type="Pfam" id="PF00069">
    <property type="entry name" value="Pkinase"/>
    <property type="match status" value="1"/>
</dbReference>
<name>A0AAE0PVQ7_9TELE</name>
<dbReference type="PROSITE" id="PS00108">
    <property type="entry name" value="PROTEIN_KINASE_ST"/>
    <property type="match status" value="1"/>
</dbReference>
<evidence type="ECO:0000256" key="16">
    <source>
        <dbReference type="ARBA" id="ARBA00022771"/>
    </source>
</evidence>
<dbReference type="PROSITE" id="PS50135">
    <property type="entry name" value="ZF_ZZ_2"/>
    <property type="match status" value="1"/>
</dbReference>
<dbReference type="Gene3D" id="3.30.200.20">
    <property type="entry name" value="Phosphorylase Kinase, domain 1"/>
    <property type="match status" value="1"/>
</dbReference>
<keyword evidence="10" id="KW-0723">Serine/threonine-protein kinase</keyword>
<feature type="region of interest" description="Disordered" evidence="34">
    <location>
        <begin position="538"/>
        <end position="578"/>
    </location>
</feature>
<evidence type="ECO:0000256" key="12">
    <source>
        <dbReference type="ARBA" id="ARBA00022679"/>
    </source>
</evidence>
<dbReference type="EMBL" id="JAUCMX010000027">
    <property type="protein sequence ID" value="KAK3509036.1"/>
    <property type="molecule type" value="Genomic_DNA"/>
</dbReference>
<dbReference type="InterPro" id="IPR000433">
    <property type="entry name" value="Znf_ZZ"/>
</dbReference>
<keyword evidence="26" id="KW-0458">Lysosome</keyword>
<evidence type="ECO:0000259" key="35">
    <source>
        <dbReference type="PROSITE" id="PS50011"/>
    </source>
</evidence>
<dbReference type="FunFam" id="3.30.200.20:FF:000279">
    <property type="entry name" value="Calcium/calmodulin-dependent protein kinase type IV"/>
    <property type="match status" value="1"/>
</dbReference>
<keyword evidence="20" id="KW-0067">ATP-binding</keyword>
<dbReference type="SMART" id="SM00291">
    <property type="entry name" value="ZnF_ZZ"/>
    <property type="match status" value="1"/>
</dbReference>
<dbReference type="PROSITE" id="PS50157">
    <property type="entry name" value="ZINC_FINGER_C2H2_2"/>
    <property type="match status" value="1"/>
</dbReference>
<evidence type="ECO:0000256" key="26">
    <source>
        <dbReference type="ARBA" id="ARBA00023228"/>
    </source>
</evidence>
<evidence type="ECO:0000256" key="31">
    <source>
        <dbReference type="ARBA" id="ARBA00071328"/>
    </source>
</evidence>
<keyword evidence="9" id="KW-0963">Cytoplasm</keyword>
<comment type="similarity">
    <text evidence="6">Belongs to the KCMF1 family.</text>
</comment>
<gene>
    <name evidence="38" type="ORF">QTP70_018810</name>
</gene>
<dbReference type="InterPro" id="IPR043145">
    <property type="entry name" value="Znf_ZZ_sf"/>
</dbReference>
<keyword evidence="39" id="KW-1185">Reference proteome</keyword>
<evidence type="ECO:0000256" key="15">
    <source>
        <dbReference type="ARBA" id="ARBA00022753"/>
    </source>
</evidence>
<reference evidence="38" key="1">
    <citation type="submission" date="2023-06" db="EMBL/GenBank/DDBJ databases">
        <title>Male Hemibagrus guttatus genome.</title>
        <authorList>
            <person name="Bian C."/>
        </authorList>
    </citation>
    <scope>NUCLEOTIDE SEQUENCE</scope>
    <source>
        <strain evidence="38">Male_cb2023</strain>
        <tissue evidence="38">Muscle</tissue>
    </source>
</reference>
<evidence type="ECO:0000256" key="10">
    <source>
        <dbReference type="ARBA" id="ARBA00022527"/>
    </source>
</evidence>
<evidence type="ECO:0000256" key="7">
    <source>
        <dbReference type="ARBA" id="ARBA00012434"/>
    </source>
</evidence>
<dbReference type="InterPro" id="IPR000719">
    <property type="entry name" value="Prot_kinase_dom"/>
</dbReference>
<dbReference type="PANTHER" id="PTHR24347">
    <property type="entry name" value="SERINE/THREONINE-PROTEIN KINASE"/>
    <property type="match status" value="1"/>
</dbReference>
<feature type="compositionally biased region" description="Polar residues" evidence="34">
    <location>
        <begin position="384"/>
        <end position="403"/>
    </location>
</feature>
<feature type="domain" description="ZZ-type" evidence="36">
    <location>
        <begin position="424"/>
        <end position="480"/>
    </location>
</feature>
<evidence type="ECO:0000256" key="22">
    <source>
        <dbReference type="ARBA" id="ARBA00022860"/>
    </source>
</evidence>
<evidence type="ECO:0000256" key="5">
    <source>
        <dbReference type="ARBA" id="ARBA00005354"/>
    </source>
</evidence>
<dbReference type="CDD" id="cd02338">
    <property type="entry name" value="ZZ_PCMF_like"/>
    <property type="match status" value="1"/>
</dbReference>
<dbReference type="GO" id="GO:0002250">
    <property type="term" value="P:adaptive immune response"/>
    <property type="evidence" value="ECO:0007669"/>
    <property type="project" value="UniProtKB-KW"/>
</dbReference>
<keyword evidence="23" id="KW-1064">Adaptive immunity</keyword>
<keyword evidence="15" id="KW-0967">Endosome</keyword>
<dbReference type="SMART" id="SM00220">
    <property type="entry name" value="S_TKc"/>
    <property type="match status" value="1"/>
</dbReference>
<keyword evidence="17" id="KW-0418">Kinase</keyword>
<feature type="region of interest" description="Disordered" evidence="34">
    <location>
        <begin position="626"/>
        <end position="661"/>
    </location>
</feature>
<comment type="caution">
    <text evidence="38">The sequence shown here is derived from an EMBL/GenBank/DDBJ whole genome shotgun (WGS) entry which is preliminary data.</text>
</comment>
<dbReference type="InterPro" id="IPR008598">
    <property type="entry name" value="Di19_Zn-bd"/>
</dbReference>
<evidence type="ECO:0000313" key="39">
    <source>
        <dbReference type="Proteomes" id="UP001274896"/>
    </source>
</evidence>
<accession>A0AAE0PVQ7</accession>
<keyword evidence="14" id="KW-0547">Nucleotide-binding</keyword>
<dbReference type="PROSITE" id="PS50011">
    <property type="entry name" value="PROTEIN_KINASE_DOM"/>
    <property type="match status" value="1"/>
</dbReference>
<evidence type="ECO:0000256" key="34">
    <source>
        <dbReference type="SAM" id="MobiDB-lite"/>
    </source>
</evidence>
<feature type="domain" description="Protein kinase" evidence="35">
    <location>
        <begin position="60"/>
        <end position="314"/>
    </location>
</feature>
<evidence type="ECO:0000313" key="38">
    <source>
        <dbReference type="EMBL" id="KAK3509036.1"/>
    </source>
</evidence>
<dbReference type="InterPro" id="IPR013087">
    <property type="entry name" value="Znf_C2H2_type"/>
</dbReference>
<evidence type="ECO:0000256" key="20">
    <source>
        <dbReference type="ARBA" id="ARBA00022840"/>
    </source>
</evidence>
<evidence type="ECO:0000256" key="11">
    <source>
        <dbReference type="ARBA" id="ARBA00022553"/>
    </source>
</evidence>
<dbReference type="GO" id="GO:0006954">
    <property type="term" value="P:inflammatory response"/>
    <property type="evidence" value="ECO:0007669"/>
    <property type="project" value="UniProtKB-KW"/>
</dbReference>
<keyword evidence="16 33" id="KW-0863">Zinc-finger</keyword>
<dbReference type="Pfam" id="PF05605">
    <property type="entry name" value="zf-Di19"/>
    <property type="match status" value="1"/>
</dbReference>
<keyword evidence="22" id="KW-0112">Calmodulin-binding</keyword>
<evidence type="ECO:0000256" key="33">
    <source>
        <dbReference type="PROSITE-ProRule" id="PRU00228"/>
    </source>
</evidence>
<dbReference type="CDD" id="cd14085">
    <property type="entry name" value="STKc_CaMKIV"/>
    <property type="match status" value="1"/>
</dbReference>
<keyword evidence="27" id="KW-0539">Nucleus</keyword>
<evidence type="ECO:0000256" key="14">
    <source>
        <dbReference type="ARBA" id="ARBA00022741"/>
    </source>
</evidence>
<keyword evidence="24" id="KW-0325">Glycoprotein</keyword>
<dbReference type="InterPro" id="IPR008271">
    <property type="entry name" value="Ser/Thr_kinase_AS"/>
</dbReference>
<dbReference type="FunFam" id="1.10.510.10:FF:000255">
    <property type="entry name" value="Calcium/calmodulin-dependent protein kinase type IV"/>
    <property type="match status" value="1"/>
</dbReference>
<evidence type="ECO:0000256" key="8">
    <source>
        <dbReference type="ARBA" id="ARBA00014999"/>
    </source>
</evidence>
<evidence type="ECO:0000256" key="32">
    <source>
        <dbReference type="ARBA" id="ARBA00083884"/>
    </source>
</evidence>
<dbReference type="EC" id="2.7.11.17" evidence="7"/>
<evidence type="ECO:0000256" key="24">
    <source>
        <dbReference type="ARBA" id="ARBA00023180"/>
    </source>
</evidence>
<comment type="subunit">
    <text evidence="30">Monomer. Interacts with protein phosphatase 2A (PPP2CA/PPP2CB); the interaction is mutually exclusive with binding to Ca(2+)/calmodulin.</text>
</comment>
<dbReference type="AlphaFoldDB" id="A0AAE0PVQ7"/>
<feature type="compositionally biased region" description="Polar residues" evidence="34">
    <location>
        <begin position="635"/>
        <end position="651"/>
    </location>
</feature>
<keyword evidence="12" id="KW-0808">Transferase</keyword>
<evidence type="ECO:0000256" key="9">
    <source>
        <dbReference type="ARBA" id="ARBA00022490"/>
    </source>
</evidence>
<comment type="catalytic activity">
    <reaction evidence="28">
        <text>L-threonyl-[protein] + ATP = O-phospho-L-threonyl-[protein] + ADP + H(+)</text>
        <dbReference type="Rhea" id="RHEA:46608"/>
        <dbReference type="Rhea" id="RHEA-COMP:11060"/>
        <dbReference type="Rhea" id="RHEA-COMP:11605"/>
        <dbReference type="ChEBI" id="CHEBI:15378"/>
        <dbReference type="ChEBI" id="CHEBI:30013"/>
        <dbReference type="ChEBI" id="CHEBI:30616"/>
        <dbReference type="ChEBI" id="CHEBI:61977"/>
        <dbReference type="ChEBI" id="CHEBI:456216"/>
        <dbReference type="EC" id="2.7.11.17"/>
    </reaction>
</comment>
<evidence type="ECO:0000256" key="30">
    <source>
        <dbReference type="ARBA" id="ARBA00062378"/>
    </source>
</evidence>
<evidence type="ECO:0000256" key="1">
    <source>
        <dbReference type="ARBA" id="ARBA00004123"/>
    </source>
</evidence>
<feature type="compositionally biased region" description="Low complexity" evidence="34">
    <location>
        <begin position="559"/>
        <end position="576"/>
    </location>
</feature>
<comment type="subcellular location">
    <subcellularLocation>
        <location evidence="3">Cytoplasm</location>
    </subcellularLocation>
    <subcellularLocation>
        <location evidence="4">Late endosome</location>
    </subcellularLocation>
    <subcellularLocation>
        <location evidence="2">Lysosome</location>
    </subcellularLocation>
    <subcellularLocation>
        <location evidence="1">Nucleus</location>
    </subcellularLocation>
</comment>
<keyword evidence="21" id="KW-0391">Immunity</keyword>
<evidence type="ECO:0000256" key="17">
    <source>
        <dbReference type="ARBA" id="ARBA00022777"/>
    </source>
</evidence>
<evidence type="ECO:0000256" key="29">
    <source>
        <dbReference type="ARBA" id="ARBA00047430"/>
    </source>
</evidence>
<keyword evidence="13" id="KW-0479">Metal-binding</keyword>
<dbReference type="Pfam" id="PF00569">
    <property type="entry name" value="ZZ"/>
    <property type="match status" value="1"/>
</dbReference>